<keyword evidence="1" id="KW-0732">Signal</keyword>
<dbReference type="STRING" id="675816.VIA_002223"/>
<dbReference type="Gene3D" id="3.60.15.10">
    <property type="entry name" value="Ribonuclease Z/Hydroxyacylglutathione hydrolase-like"/>
    <property type="match status" value="1"/>
</dbReference>
<dbReference type="eggNOG" id="COG0491">
    <property type="taxonomic scope" value="Bacteria"/>
</dbReference>
<dbReference type="InterPro" id="IPR036866">
    <property type="entry name" value="RibonucZ/Hydroxyglut_hydro"/>
</dbReference>
<gene>
    <name evidence="3" type="ORF">VIOR3934_15751</name>
</gene>
<dbReference type="Proteomes" id="UP000002817">
    <property type="component" value="Unassembled WGS sequence"/>
</dbReference>
<feature type="signal peptide" evidence="1">
    <location>
        <begin position="1"/>
        <end position="35"/>
    </location>
</feature>
<proteinExistence type="predicted"/>
<dbReference type="AlphaFoldDB" id="F9SX56"/>
<dbReference type="SMART" id="SM00849">
    <property type="entry name" value="Lactamase_B"/>
    <property type="match status" value="1"/>
</dbReference>
<dbReference type="SUPFAM" id="SSF56281">
    <property type="entry name" value="Metallo-hydrolase/oxidoreductase"/>
    <property type="match status" value="1"/>
</dbReference>
<evidence type="ECO:0000259" key="2">
    <source>
        <dbReference type="SMART" id="SM00849"/>
    </source>
</evidence>
<name>F9SX56_VIBOR</name>
<feature type="chain" id="PRO_5003394007" evidence="1">
    <location>
        <begin position="36"/>
        <end position="300"/>
    </location>
</feature>
<evidence type="ECO:0000313" key="3">
    <source>
        <dbReference type="EMBL" id="EGU47196.1"/>
    </source>
</evidence>
<evidence type="ECO:0000256" key="1">
    <source>
        <dbReference type="SAM" id="SignalP"/>
    </source>
</evidence>
<dbReference type="CDD" id="cd07739">
    <property type="entry name" value="metallo-hydrolase-like_MBL-fold"/>
    <property type="match status" value="1"/>
</dbReference>
<organism evidence="3 4">
    <name type="scientific">Vibrio orientalis CIP 102891 = ATCC 33934</name>
    <dbReference type="NCBI Taxonomy" id="675816"/>
    <lineage>
        <taxon>Bacteria</taxon>
        <taxon>Pseudomonadati</taxon>
        <taxon>Pseudomonadota</taxon>
        <taxon>Gammaproteobacteria</taxon>
        <taxon>Vibrionales</taxon>
        <taxon>Vibrionaceae</taxon>
        <taxon>Vibrio</taxon>
        <taxon>Vibrio oreintalis group</taxon>
    </lineage>
</organism>
<dbReference type="InterPro" id="IPR050855">
    <property type="entry name" value="NDM-1-like"/>
</dbReference>
<dbReference type="Pfam" id="PF00753">
    <property type="entry name" value="Lactamase_B"/>
    <property type="match status" value="1"/>
</dbReference>
<reference evidence="3 4" key="1">
    <citation type="journal article" date="2012" name="Int. J. Syst. Evol. Microbiol.">
        <title>Vibrio caribbeanicus sp. nov., isolated from the marine sponge Scleritoderma cyanea.</title>
        <authorList>
            <person name="Hoffmann M."/>
            <person name="Monday S.R."/>
            <person name="Allard M.W."/>
            <person name="Strain E.A."/>
            <person name="Whittaker P."/>
            <person name="Naum M."/>
            <person name="McCarthy P.J."/>
            <person name="Lopez J.V."/>
            <person name="Fischer M."/>
            <person name="Brown E.W."/>
        </authorList>
    </citation>
    <scope>NUCLEOTIDE SEQUENCE [LARGE SCALE GENOMIC DNA]</scope>
    <source>
        <strain evidence="4">CIP 102891 / ATCC 33934</strain>
    </source>
</reference>
<dbReference type="InterPro" id="IPR001279">
    <property type="entry name" value="Metallo-B-lactamas"/>
</dbReference>
<accession>F9SX56</accession>
<comment type="caution">
    <text evidence="3">The sequence shown here is derived from an EMBL/GenBank/DDBJ whole genome shotgun (WGS) entry which is preliminary data.</text>
</comment>
<dbReference type="PANTHER" id="PTHR42951:SF14">
    <property type="entry name" value="METALLO-BETA-LACTAMASE SUPERFAMILY PROTEIN"/>
    <property type="match status" value="1"/>
</dbReference>
<sequence>MITTEQNNIKSGAFMKALTTFSLLLAATYSSIASADLDFEVYNADDNSFNVTSTLVIGETETLLIDTGFTKADALRIAAKILDAGKPLKTIFISQADPDYYFGAEQLLTIFPEANVVTTPAVREAIAKKLEKKVSFWGPKMGLNAPTNPQLPTAIEANQIKVDDQVVEIRGLDGVLAHRPYLWIPSEKAILGNVGIVEGMHVWMADTQSSQEVDAWMAQLQEMLALKPKFVVPGHMTEQGKLDASTIRYTYKWIERFEQAKESSTNSVELIDSMVKHYPKLGSDFSLELGAQVHKNETTW</sequence>
<dbReference type="EMBL" id="AFWH01000053">
    <property type="protein sequence ID" value="EGU47196.1"/>
    <property type="molecule type" value="Genomic_DNA"/>
</dbReference>
<evidence type="ECO:0000313" key="4">
    <source>
        <dbReference type="Proteomes" id="UP000002817"/>
    </source>
</evidence>
<dbReference type="PANTHER" id="PTHR42951">
    <property type="entry name" value="METALLO-BETA-LACTAMASE DOMAIN-CONTAINING"/>
    <property type="match status" value="1"/>
</dbReference>
<dbReference type="PATRIC" id="fig|675816.5.peg.3500"/>
<protein>
    <submittedName>
        <fullName evidence="3">Beta-lactamase domain-containing protein</fullName>
    </submittedName>
</protein>
<feature type="domain" description="Metallo-beta-lactamase" evidence="2">
    <location>
        <begin position="50"/>
        <end position="235"/>
    </location>
</feature>